<name>A0A1I2RR34_9BACL</name>
<dbReference type="PANTHER" id="PTHR30510">
    <property type="entry name" value="UPF0229 PROTEIN YEAH"/>
    <property type="match status" value="1"/>
</dbReference>
<dbReference type="AlphaFoldDB" id="A0A1I2RR34"/>
<dbReference type="Pfam" id="PF04285">
    <property type="entry name" value="DUF444"/>
    <property type="match status" value="2"/>
</dbReference>
<dbReference type="NCBIfam" id="TIGR02877">
    <property type="entry name" value="spore_yhbH"/>
    <property type="match status" value="1"/>
</dbReference>
<gene>
    <name evidence="2" type="ORF">SAMN04488025_13321</name>
</gene>
<dbReference type="RefSeq" id="WP_092040661.1">
    <property type="nucleotide sequence ID" value="NZ_FOOK01000033.1"/>
</dbReference>
<evidence type="ECO:0000256" key="1">
    <source>
        <dbReference type="SAM" id="MobiDB-lite"/>
    </source>
</evidence>
<dbReference type="STRING" id="201973.SAMN04488025_13321"/>
<dbReference type="InterPro" id="IPR014230">
    <property type="entry name" value="Spore_YhbH"/>
</dbReference>
<evidence type="ECO:0008006" key="4">
    <source>
        <dbReference type="Google" id="ProtNLM"/>
    </source>
</evidence>
<keyword evidence="3" id="KW-1185">Reference proteome</keyword>
<dbReference type="SUPFAM" id="SSF53300">
    <property type="entry name" value="vWA-like"/>
    <property type="match status" value="1"/>
</dbReference>
<evidence type="ECO:0000313" key="3">
    <source>
        <dbReference type="Proteomes" id="UP000198661"/>
    </source>
</evidence>
<feature type="region of interest" description="Disordered" evidence="1">
    <location>
        <begin position="76"/>
        <end position="111"/>
    </location>
</feature>
<dbReference type="InterPro" id="IPR036465">
    <property type="entry name" value="vWFA_dom_sf"/>
</dbReference>
<dbReference type="PANTHER" id="PTHR30510:SF2">
    <property type="entry name" value="UPF0229 PROTEIN YEAH"/>
    <property type="match status" value="1"/>
</dbReference>
<dbReference type="EMBL" id="FOOK01000033">
    <property type="protein sequence ID" value="SFG42968.1"/>
    <property type="molecule type" value="Genomic_DNA"/>
</dbReference>
<evidence type="ECO:0000313" key="2">
    <source>
        <dbReference type="EMBL" id="SFG42968.1"/>
    </source>
</evidence>
<accession>A0A1I2RR34</accession>
<dbReference type="Proteomes" id="UP000198661">
    <property type="component" value="Unassembled WGS sequence"/>
</dbReference>
<reference evidence="2 3" key="1">
    <citation type="submission" date="2016-10" db="EMBL/GenBank/DDBJ databases">
        <authorList>
            <person name="de Groot N.N."/>
        </authorList>
    </citation>
    <scope>NUCLEOTIDE SEQUENCE [LARGE SCALE GENOMIC DNA]</scope>
    <source>
        <strain evidence="2 3">DSM 44945</strain>
    </source>
</reference>
<sequence>MTAKRLFLLSREDWSLHRKGELDQLRHQERVREAIRENLSDLISEESIILNRNGQKVKVPIRTLEEVRFRFNRDKQTHVGQGDGTARPGDVLGRASPGAGQGPGAGDQPGEDIYEAEVSEEELAAIVFEGWELPDLKHKEQDQLPAARPVFDDIRKRGLMGNLDKKRTYLESLKRSLREGSATPTFRPEDLRFKTWDEKELPQSKAAVFAMMDTSGSMGTFQKWMARAFFHWMVKFLKTRYPHVETVFLAHHTEAMQVTEEQFFHRVESGGTRCSSVYELALRLIETRYPAQRYNLYAYHFTDGDNLPSDNDPAVELTRRLIEKCNRVGYGEINPNARSNTLMQHMRSIQHPAFVTATFRSKEDIHPALKRFFSRAGSEGGSRHATP</sequence>
<protein>
    <recommendedName>
        <fullName evidence="4">Sporulation protein YhbH</fullName>
    </recommendedName>
</protein>
<dbReference type="OrthoDB" id="9788289at2"/>
<proteinExistence type="predicted"/>
<dbReference type="InterPro" id="IPR006698">
    <property type="entry name" value="UPF0229"/>
</dbReference>
<organism evidence="2 3">
    <name type="scientific">Planifilum fulgidum</name>
    <dbReference type="NCBI Taxonomy" id="201973"/>
    <lineage>
        <taxon>Bacteria</taxon>
        <taxon>Bacillati</taxon>
        <taxon>Bacillota</taxon>
        <taxon>Bacilli</taxon>
        <taxon>Bacillales</taxon>
        <taxon>Thermoactinomycetaceae</taxon>
        <taxon>Planifilum</taxon>
    </lineage>
</organism>